<dbReference type="EMBL" id="BKCJ010446119">
    <property type="protein sequence ID" value="GFA56264.1"/>
    <property type="molecule type" value="Genomic_DNA"/>
</dbReference>
<reference evidence="1" key="1">
    <citation type="journal article" date="2019" name="Sci. Rep.">
        <title>Draft genome of Tanacetum cinerariifolium, the natural source of mosquito coil.</title>
        <authorList>
            <person name="Yamashiro T."/>
            <person name="Shiraishi A."/>
            <person name="Satake H."/>
            <person name="Nakayama K."/>
        </authorList>
    </citation>
    <scope>NUCLEOTIDE SEQUENCE</scope>
</reference>
<gene>
    <name evidence="1" type="ORF">Tci_628236</name>
</gene>
<comment type="caution">
    <text evidence="1">The sequence shown here is derived from an EMBL/GenBank/DDBJ whole genome shotgun (WGS) entry which is preliminary data.</text>
</comment>
<feature type="non-terminal residue" evidence="1">
    <location>
        <position position="1"/>
    </location>
</feature>
<accession>A0A699JVM8</accession>
<dbReference type="AlphaFoldDB" id="A0A699JVM8"/>
<protein>
    <submittedName>
        <fullName evidence="1">Xylulose kinase-1</fullName>
    </submittedName>
</protein>
<sequence length="260" mass="29922">DDPHQALKDKGIVDSGCSKHMIGNKGHLVDYQEFKGGYVAFRCSNGRITDTNGMIKVLPPKTAEEVVARERERKARTTLLMALLEDHLAKFHKMADAKEIWEAIKSRFSGNNESKKMQKYLLKQQFKGLDTLSFDDLYNNLRVFKRDVKVSKSQKEGSASYTDEVIHPFFSNQFSAPQLDCDDLEHINDDDLEGMDLKWQTAELNRIKTVEEEMVGTMATKLETIAEDLHLRMILKLWLPYMERLLIGLDILKKTLRTLL</sequence>
<dbReference type="Pfam" id="PF14223">
    <property type="entry name" value="Retrotran_gag_2"/>
    <property type="match status" value="1"/>
</dbReference>
<keyword evidence="1" id="KW-0808">Transferase</keyword>
<proteinExistence type="predicted"/>
<dbReference type="GO" id="GO:0016301">
    <property type="term" value="F:kinase activity"/>
    <property type="evidence" value="ECO:0007669"/>
    <property type="project" value="UniProtKB-KW"/>
</dbReference>
<name>A0A699JVM8_TANCI</name>
<organism evidence="1">
    <name type="scientific">Tanacetum cinerariifolium</name>
    <name type="common">Dalmatian daisy</name>
    <name type="synonym">Chrysanthemum cinerariifolium</name>
    <dbReference type="NCBI Taxonomy" id="118510"/>
    <lineage>
        <taxon>Eukaryota</taxon>
        <taxon>Viridiplantae</taxon>
        <taxon>Streptophyta</taxon>
        <taxon>Embryophyta</taxon>
        <taxon>Tracheophyta</taxon>
        <taxon>Spermatophyta</taxon>
        <taxon>Magnoliopsida</taxon>
        <taxon>eudicotyledons</taxon>
        <taxon>Gunneridae</taxon>
        <taxon>Pentapetalae</taxon>
        <taxon>asterids</taxon>
        <taxon>campanulids</taxon>
        <taxon>Asterales</taxon>
        <taxon>Asteraceae</taxon>
        <taxon>Asteroideae</taxon>
        <taxon>Anthemideae</taxon>
        <taxon>Anthemidinae</taxon>
        <taxon>Tanacetum</taxon>
    </lineage>
</organism>
<keyword evidence="1" id="KW-0418">Kinase</keyword>
<evidence type="ECO:0000313" key="1">
    <source>
        <dbReference type="EMBL" id="GFA56264.1"/>
    </source>
</evidence>